<dbReference type="SUPFAM" id="SSF50923">
    <property type="entry name" value="Hemopexin-like domain"/>
    <property type="match status" value="1"/>
</dbReference>
<feature type="compositionally biased region" description="Pro residues" evidence="20">
    <location>
        <begin position="448"/>
        <end position="457"/>
    </location>
</feature>
<dbReference type="InterPro" id="IPR006026">
    <property type="entry name" value="Peptidase_Metallo"/>
</dbReference>
<keyword evidence="24" id="KW-1185">Reference proteome</keyword>
<keyword evidence="4" id="KW-0645">Protease</keyword>
<dbReference type="OrthoDB" id="406838at2759"/>
<dbReference type="PROSITE" id="PS51092">
    <property type="entry name" value="FN2_2"/>
    <property type="match status" value="1"/>
</dbReference>
<dbReference type="InterPro" id="IPR021190">
    <property type="entry name" value="Pept_M10A"/>
</dbReference>
<feature type="binding site" evidence="17">
    <location>
        <position position="204"/>
    </location>
    <ligand>
        <name>Ca(2+)</name>
        <dbReference type="ChEBI" id="CHEBI:29108"/>
        <label>3</label>
    </ligand>
</feature>
<feature type="active site" evidence="15">
    <location>
        <position position="299"/>
    </location>
</feature>
<feature type="binding site" evidence="17">
    <location>
        <position position="267"/>
    </location>
    <ligand>
        <name>Ca(2+)</name>
        <dbReference type="ChEBI" id="CHEBI:29108"/>
        <label>1</label>
    </ligand>
</feature>
<dbReference type="GO" id="GO:0006508">
    <property type="term" value="P:proteolysis"/>
    <property type="evidence" value="ECO:0007669"/>
    <property type="project" value="UniProtKB-KW"/>
</dbReference>
<dbReference type="GO" id="GO:0030198">
    <property type="term" value="P:extracellular matrix organization"/>
    <property type="evidence" value="ECO:0007669"/>
    <property type="project" value="TreeGrafter"/>
</dbReference>
<keyword evidence="6 21" id="KW-0732">Signal</keyword>
<sequence length="625" mass="69063">MNPWQPLVLALLVLGCSAAPRPRQPTFVVFPGELQSDLTDRQLAEEYLYRYGYTHVAEMSEDDQSLRRPLQRLQRRLALPETGELDSTTLNAIRAPRCGVPDLGRFQTFEGDLKWHHHNITYWIQNYSEDLPRSVIDDAFARAFALWSAVTPLTFTRVYGREADIVIQFGVRVVPTYFGNAKGATCHFPFTFEGRSYSACTTDGRSDDMLWCSTTADYDTDSQFGFCPSERLYTQDGNADGKPCDKLYGFCPTRVDATVTEGNSAGELCVFPFIFLGKEYSACTREGRRYSLFLVAAHEFGHALGLDHSSVPEALMYPMYSFTETHPLHKDDVQGIQHLYGEGVGQGRREERERLGSAGREYPENVEEGKVRTPNIYLLETLANGYNCCQIKQANPGDGGPRPEPEPQPPTTATAEPQPTAPPTVCATGPPTAPPSERPTAGSTGPPSAGPTGPPTAGPSAIPTRSLDPADDVCNVNIFDAIAEIGNRLYLFKDGRLDKLGLGPEVAQVTGALPRAGGKVLLFSRQSFWRGSPGAIRLPAGSATVSSLPSCRFDVKTQKVDPRSATPVDQMFPGVPMSTHDIFQYQEKAYFCQDRFYWRVSSRNEVNQVDYVGYVTFDLLHCPED</sequence>
<dbReference type="PROSITE" id="PS00546">
    <property type="entry name" value="CYSTEINE_SWITCH"/>
    <property type="match status" value="1"/>
</dbReference>
<dbReference type="GO" id="GO:0005615">
    <property type="term" value="C:extracellular space"/>
    <property type="evidence" value="ECO:0007669"/>
    <property type="project" value="TreeGrafter"/>
</dbReference>
<evidence type="ECO:0000256" key="14">
    <source>
        <dbReference type="ARBA" id="ARBA00023180"/>
    </source>
</evidence>
<dbReference type="PRINTS" id="PR00138">
    <property type="entry name" value="MATRIXIN"/>
</dbReference>
<evidence type="ECO:0000256" key="10">
    <source>
        <dbReference type="ARBA" id="ARBA00022837"/>
    </source>
</evidence>
<dbReference type="InterPro" id="IPR001818">
    <property type="entry name" value="Pept_M10_metallopeptidase"/>
</dbReference>
<feature type="binding site" evidence="17">
    <location>
        <position position="203"/>
    </location>
    <ligand>
        <name>Ca(2+)</name>
        <dbReference type="ChEBI" id="CHEBI:29108"/>
        <label>3</label>
    </ligand>
</feature>
<evidence type="ECO:0000256" key="19">
    <source>
        <dbReference type="PROSITE-ProRule" id="PRU01011"/>
    </source>
</evidence>
<keyword evidence="3" id="KW-0964">Secreted</keyword>
<evidence type="ECO:0000256" key="9">
    <source>
        <dbReference type="ARBA" id="ARBA00022833"/>
    </source>
</evidence>
<feature type="binding site" evidence="16">
    <location>
        <position position="298"/>
    </location>
    <ligand>
        <name>Zn(2+)</name>
        <dbReference type="ChEBI" id="CHEBI:29105"/>
        <label>2</label>
        <note>catalytic</note>
    </ligand>
</feature>
<evidence type="ECO:0000313" key="23">
    <source>
        <dbReference type="EMBL" id="KAB0395551.1"/>
    </source>
</evidence>
<evidence type="ECO:0000256" key="15">
    <source>
        <dbReference type="PIRSR" id="PIRSR001191-1"/>
    </source>
</evidence>
<feature type="region of interest" description="Disordered" evidence="20">
    <location>
        <begin position="342"/>
        <end position="367"/>
    </location>
</feature>
<feature type="disulfide bond" evidence="18">
    <location>
        <begin position="200"/>
        <end position="227"/>
    </location>
</feature>
<feature type="binding site" description="in inhibited form" evidence="17">
    <location>
        <position position="98"/>
    </location>
    <ligand>
        <name>Zn(2+)</name>
        <dbReference type="ChEBI" id="CHEBI:29105"/>
        <label>2</label>
        <note>catalytic</note>
    </ligand>
</feature>
<protein>
    <recommendedName>
        <fullName evidence="22">Fibronectin type-II domain-containing protein</fullName>
    </recommendedName>
</protein>
<dbReference type="PANTHER" id="PTHR10201:SF30">
    <property type="entry name" value="MATRIX METALLOPROTEINASE-9"/>
    <property type="match status" value="1"/>
</dbReference>
<keyword evidence="13 18" id="KW-1015">Disulfide bond</keyword>
<keyword evidence="11" id="KW-0482">Metalloprotease</keyword>
<evidence type="ECO:0000256" key="12">
    <source>
        <dbReference type="ARBA" id="ARBA00023145"/>
    </source>
</evidence>
<evidence type="ECO:0000256" key="3">
    <source>
        <dbReference type="ARBA" id="ARBA00022525"/>
    </source>
</evidence>
<comment type="caution">
    <text evidence="23">The sequence shown here is derived from an EMBL/GenBank/DDBJ whole genome shotgun (WGS) entry which is preliminary data.</text>
</comment>
<evidence type="ECO:0000256" key="2">
    <source>
        <dbReference type="ARBA" id="ARBA00010370"/>
    </source>
</evidence>
<dbReference type="Gene3D" id="2.110.10.10">
    <property type="entry name" value="Hemopexin-like domain"/>
    <property type="match status" value="1"/>
</dbReference>
<keyword evidence="12" id="KW-0865">Zymogen</keyword>
<dbReference type="Gene3D" id="3.40.390.10">
    <property type="entry name" value="Collagenase (Catalytic Domain)"/>
    <property type="match status" value="1"/>
</dbReference>
<dbReference type="InterPro" id="IPR002477">
    <property type="entry name" value="Peptidoglycan-bd-like"/>
</dbReference>
<dbReference type="InterPro" id="IPR021158">
    <property type="entry name" value="Pept_M10A_Zn_BS"/>
</dbReference>
<keyword evidence="9 16" id="KW-0862">Zinc</keyword>
<dbReference type="PRINTS" id="PR00013">
    <property type="entry name" value="FNTYPEII"/>
</dbReference>
<evidence type="ECO:0000256" key="13">
    <source>
        <dbReference type="ARBA" id="ARBA00023157"/>
    </source>
</evidence>
<dbReference type="GO" id="GO:0008270">
    <property type="term" value="F:zinc ion binding"/>
    <property type="evidence" value="ECO:0007669"/>
    <property type="project" value="InterPro"/>
</dbReference>
<evidence type="ECO:0000256" key="21">
    <source>
        <dbReference type="SAM" id="SignalP"/>
    </source>
</evidence>
<feature type="binding site" evidence="16">
    <location>
        <position position="302"/>
    </location>
    <ligand>
        <name>Zn(2+)</name>
        <dbReference type="ChEBI" id="CHEBI:29105"/>
        <label>2</label>
        <note>catalytic</note>
    </ligand>
</feature>
<evidence type="ECO:0000256" key="18">
    <source>
        <dbReference type="PROSITE-ProRule" id="PRU00479"/>
    </source>
</evidence>
<dbReference type="PANTHER" id="PTHR10201">
    <property type="entry name" value="MATRIX METALLOPROTEINASE"/>
    <property type="match status" value="1"/>
</dbReference>
<accession>A0A643C5P8</accession>
<comment type="similarity">
    <text evidence="2">Belongs to the peptidase M10A family.</text>
</comment>
<feature type="repeat" description="Hemopexin" evidence="19">
    <location>
        <begin position="576"/>
        <end position="622"/>
    </location>
</feature>
<feature type="binding site" evidence="17">
    <location>
        <position position="164"/>
    </location>
    <ligand>
        <name>Ca(2+)</name>
        <dbReference type="ChEBI" id="CHEBI:29108"/>
        <label>2</label>
    </ligand>
</feature>
<evidence type="ECO:0000256" key="5">
    <source>
        <dbReference type="ARBA" id="ARBA00022723"/>
    </source>
</evidence>
<dbReference type="Pfam" id="PF00040">
    <property type="entry name" value="fn2"/>
    <property type="match status" value="2"/>
</dbReference>
<dbReference type="PROSITE" id="PS51642">
    <property type="entry name" value="HEMOPEXIN_2"/>
    <property type="match status" value="1"/>
</dbReference>
<comment type="cofactor">
    <cofactor evidence="17">
        <name>Zn(2+)</name>
        <dbReference type="ChEBI" id="CHEBI:29105"/>
    </cofactor>
    <text evidence="17">Binds 2 Zn(2+) ions per subunit.</text>
</comment>
<feature type="binding site" evidence="17">
    <location>
        <position position="130"/>
    </location>
    <ligand>
        <name>Ca(2+)</name>
        <dbReference type="ChEBI" id="CHEBI:29108"/>
        <label>1</label>
    </ligand>
</feature>
<dbReference type="SMART" id="SM00120">
    <property type="entry name" value="HX"/>
    <property type="match status" value="2"/>
</dbReference>
<feature type="region of interest" description="Disordered" evidence="20">
    <location>
        <begin position="390"/>
        <end position="466"/>
    </location>
</feature>
<dbReference type="Gene3D" id="2.10.10.10">
    <property type="entry name" value="Fibronectin, type II, collagen-binding"/>
    <property type="match status" value="2"/>
</dbReference>
<dbReference type="GO" id="GO:0004222">
    <property type="term" value="F:metalloendopeptidase activity"/>
    <property type="evidence" value="ECO:0007669"/>
    <property type="project" value="InterPro"/>
</dbReference>
<dbReference type="InterPro" id="IPR036375">
    <property type="entry name" value="Hemopexin-like_dom_sf"/>
</dbReference>
<evidence type="ECO:0000256" key="16">
    <source>
        <dbReference type="PIRSR" id="PIRSR001191-2"/>
    </source>
</evidence>
<proteinExistence type="inferred from homology"/>
<evidence type="ECO:0000256" key="4">
    <source>
        <dbReference type="ARBA" id="ARBA00022670"/>
    </source>
</evidence>
<dbReference type="InterPro" id="IPR036365">
    <property type="entry name" value="PGBD-like_sf"/>
</dbReference>
<evidence type="ECO:0000256" key="1">
    <source>
        <dbReference type="ARBA" id="ARBA00004613"/>
    </source>
</evidence>
<organism evidence="23 24">
    <name type="scientific">Balaenoptera physalus</name>
    <name type="common">Fin whale</name>
    <name type="synonym">Balaena physalus</name>
    <dbReference type="NCBI Taxonomy" id="9770"/>
    <lineage>
        <taxon>Eukaryota</taxon>
        <taxon>Metazoa</taxon>
        <taxon>Chordata</taxon>
        <taxon>Craniata</taxon>
        <taxon>Vertebrata</taxon>
        <taxon>Euteleostomi</taxon>
        <taxon>Mammalia</taxon>
        <taxon>Eutheria</taxon>
        <taxon>Laurasiatheria</taxon>
        <taxon>Artiodactyla</taxon>
        <taxon>Whippomorpha</taxon>
        <taxon>Cetacea</taxon>
        <taxon>Mysticeti</taxon>
        <taxon>Balaenopteridae</taxon>
        <taxon>Balaenoptera</taxon>
    </lineage>
</organism>
<dbReference type="InterPro" id="IPR000562">
    <property type="entry name" value="FN_type2_dom"/>
</dbReference>
<dbReference type="Pfam" id="PF00413">
    <property type="entry name" value="Peptidase_M10"/>
    <property type="match status" value="1"/>
</dbReference>
<dbReference type="PIRSF" id="PIRSF001191">
    <property type="entry name" value="Peptidase_M10A_matrix"/>
    <property type="match status" value="1"/>
</dbReference>
<dbReference type="SUPFAM" id="SSF55486">
    <property type="entry name" value="Metalloproteases ('zincins'), catalytic domain"/>
    <property type="match status" value="1"/>
</dbReference>
<evidence type="ECO:0000256" key="6">
    <source>
        <dbReference type="ARBA" id="ARBA00022729"/>
    </source>
</evidence>
<dbReference type="Pfam" id="PF00045">
    <property type="entry name" value="Hemopexin"/>
    <property type="match status" value="1"/>
</dbReference>
<dbReference type="InterPro" id="IPR024079">
    <property type="entry name" value="MetalloPept_cat_dom_sf"/>
</dbReference>
<dbReference type="Pfam" id="PF01471">
    <property type="entry name" value="PG_binding_1"/>
    <property type="match status" value="1"/>
</dbReference>
<feature type="chain" id="PRO_5024879563" description="Fibronectin type-II domain-containing protein" evidence="21">
    <location>
        <begin position="19"/>
        <end position="625"/>
    </location>
</feature>
<keyword evidence="8" id="KW-0378">Hydrolase</keyword>
<keyword evidence="5 16" id="KW-0479">Metal-binding</keyword>
<dbReference type="SUPFAM" id="SSF57440">
    <property type="entry name" value="Kringle-like"/>
    <property type="match status" value="1"/>
</dbReference>
<feature type="compositionally biased region" description="Basic and acidic residues" evidence="20">
    <location>
        <begin position="347"/>
        <end position="367"/>
    </location>
</feature>
<dbReference type="InterPro" id="IPR013806">
    <property type="entry name" value="Kringle-like"/>
</dbReference>
<dbReference type="FunFam" id="2.10.10.10:FF:000001">
    <property type="entry name" value="Fibronectin 1a isoform 1"/>
    <property type="match status" value="1"/>
</dbReference>
<dbReference type="EMBL" id="SGJD01002465">
    <property type="protein sequence ID" value="KAB0395551.1"/>
    <property type="molecule type" value="Genomic_DNA"/>
</dbReference>
<keyword evidence="7" id="KW-0677">Repeat</keyword>
<dbReference type="GO" id="GO:0030574">
    <property type="term" value="P:collagen catabolic process"/>
    <property type="evidence" value="ECO:0007669"/>
    <property type="project" value="TreeGrafter"/>
</dbReference>
<dbReference type="SMART" id="SM00059">
    <property type="entry name" value="FN2"/>
    <property type="match status" value="2"/>
</dbReference>
<gene>
    <name evidence="23" type="ORF">E2I00_015663</name>
</gene>
<evidence type="ECO:0000313" key="24">
    <source>
        <dbReference type="Proteomes" id="UP000437017"/>
    </source>
</evidence>
<reference evidence="23 24" key="1">
    <citation type="journal article" date="2019" name="PLoS ONE">
        <title>Genomic analyses reveal an absence of contemporary introgressive admixture between fin whales and blue whales, despite known hybrids.</title>
        <authorList>
            <person name="Westbury M.V."/>
            <person name="Petersen B."/>
            <person name="Lorenzen E.D."/>
        </authorList>
    </citation>
    <scope>NUCLEOTIDE SEQUENCE [LARGE SCALE GENOMIC DNA]</scope>
    <source>
        <strain evidence="23">FinWhale-01</strain>
    </source>
</reference>
<evidence type="ECO:0000259" key="22">
    <source>
        <dbReference type="PROSITE" id="PS51092"/>
    </source>
</evidence>
<dbReference type="InterPro" id="IPR018487">
    <property type="entry name" value="Hemopexin-like_repeat"/>
</dbReference>
<feature type="binding site" evidence="17">
    <location>
        <position position="206"/>
    </location>
    <ligand>
        <name>Ca(2+)</name>
        <dbReference type="ChEBI" id="CHEBI:29108"/>
        <label>3</label>
    </ligand>
</feature>
<name>A0A643C5P8_BALPH</name>
<feature type="binding site" evidence="17">
    <location>
        <position position="267"/>
    </location>
    <ligand>
        <name>Ca(2+)</name>
        <dbReference type="ChEBI" id="CHEBI:29108"/>
        <label>3</label>
    </ligand>
</feature>
<evidence type="ECO:0000256" key="20">
    <source>
        <dbReference type="SAM" id="MobiDB-lite"/>
    </source>
</evidence>
<feature type="domain" description="Fibronectin type-II" evidence="22">
    <location>
        <begin position="181"/>
        <end position="229"/>
    </location>
</feature>
<evidence type="ECO:0000256" key="7">
    <source>
        <dbReference type="ARBA" id="ARBA00022737"/>
    </source>
</evidence>
<dbReference type="AlphaFoldDB" id="A0A643C5P8"/>
<keyword evidence="10 17" id="KW-0106">Calcium</keyword>
<dbReference type="SUPFAM" id="SSF47090">
    <property type="entry name" value="PGBD-like"/>
    <property type="match status" value="1"/>
</dbReference>
<feature type="binding site" evidence="17">
    <location>
        <position position="316"/>
    </location>
    <ligand>
        <name>Zn(2+)</name>
        <dbReference type="ChEBI" id="CHEBI:29105"/>
        <label>2</label>
        <note>catalytic</note>
    </ligand>
</feature>
<dbReference type="GO" id="GO:0031012">
    <property type="term" value="C:extracellular matrix"/>
    <property type="evidence" value="ECO:0007669"/>
    <property type="project" value="InterPro"/>
</dbReference>
<comment type="subcellular location">
    <subcellularLocation>
        <location evidence="1">Secreted</location>
    </subcellularLocation>
</comment>
<dbReference type="PROSITE" id="PS00023">
    <property type="entry name" value="FN2_1"/>
    <property type="match status" value="1"/>
</dbReference>
<dbReference type="InterPro" id="IPR036943">
    <property type="entry name" value="FN_type2_sf"/>
</dbReference>
<evidence type="ECO:0000256" key="11">
    <source>
        <dbReference type="ARBA" id="ARBA00023049"/>
    </source>
</evidence>
<feature type="signal peptide" evidence="21">
    <location>
        <begin position="1"/>
        <end position="18"/>
    </location>
</feature>
<dbReference type="Proteomes" id="UP000437017">
    <property type="component" value="Unassembled WGS sequence"/>
</dbReference>
<feature type="binding site" evidence="17">
    <location>
        <position position="256"/>
    </location>
    <ligand>
        <name>Ca(2+)</name>
        <dbReference type="ChEBI" id="CHEBI:29108"/>
        <label>2</label>
    </ligand>
</feature>
<evidence type="ECO:0000256" key="17">
    <source>
        <dbReference type="PIRSR" id="PIRSR621190-2"/>
    </source>
</evidence>
<evidence type="ECO:0000256" key="8">
    <source>
        <dbReference type="ARBA" id="ARBA00022801"/>
    </source>
</evidence>
<feature type="binding site" evidence="16">
    <location>
        <position position="308"/>
    </location>
    <ligand>
        <name>Zn(2+)</name>
        <dbReference type="ChEBI" id="CHEBI:29105"/>
        <label>2</label>
        <note>catalytic</note>
    </ligand>
</feature>
<comment type="cofactor">
    <cofactor evidence="17">
        <name>Ca(2+)</name>
        <dbReference type="ChEBI" id="CHEBI:29108"/>
    </cofactor>
    <text evidence="17">Can bind about 5 Ca(2+) ions per subunit.</text>
</comment>
<keyword evidence="14" id="KW-0325">Glycoprotein</keyword>
<dbReference type="SMART" id="SM00235">
    <property type="entry name" value="ZnMc"/>
    <property type="match status" value="1"/>
</dbReference>
<feature type="disulfide bond" evidence="18">
    <location>
        <begin position="186"/>
        <end position="212"/>
    </location>
</feature>